<feature type="transmembrane region" description="Helical" evidence="8">
    <location>
        <begin position="82"/>
        <end position="106"/>
    </location>
</feature>
<evidence type="ECO:0000256" key="8">
    <source>
        <dbReference type="SAM" id="Phobius"/>
    </source>
</evidence>
<reference evidence="9 10" key="1">
    <citation type="submission" date="2021-05" db="EMBL/GenBank/DDBJ databases">
        <title>Complete genome of Nocardioides aquaticus KCTC 9944T isolated from meromictic and hypersaline Ekho Lake, Antarctica.</title>
        <authorList>
            <person name="Hwang K."/>
            <person name="Kim K.M."/>
            <person name="Choe H."/>
        </authorList>
    </citation>
    <scope>NUCLEOTIDE SEQUENCE [LARGE SCALE GENOMIC DNA]</scope>
    <source>
        <strain evidence="9 10">KCTC 9944</strain>
    </source>
</reference>
<protein>
    <submittedName>
        <fullName evidence="9">Ktr system potassium uptake protein B</fullName>
    </submittedName>
</protein>
<dbReference type="RefSeq" id="WP_246535637.1">
    <property type="nucleotide sequence ID" value="NZ_BAAAHS010000176.1"/>
</dbReference>
<keyword evidence="5 8" id="KW-1133">Transmembrane helix</keyword>
<sequence>MPRTPTRRSLGPLGLRSPAQLVVAGFAGAVLVGTALLLLPVSRTGEGGTDLVTALFHATSAVCVTGLVTVDTASYWSAFGEVVILGLIQVGGFGTMAFASLLGLLVSRRLGLRTRVTAAAETKSVGLGDVRTVLLGVARTTVLFEAVVAVVLGLRFWLAYDEAPGRAAYLGVFHSISSFNNAGFALWSDSLTRFATDPWVCLPIAVSVIAGGLGFPVLLELRRQLRPRRWSLHTRMTVLATVALLVLGTVFVTANEWRNPQTLGALDPAGRLLAGFFQAVMPRTAGFNSLDYGAMNEGTLLGTSVLMFIGGGSAGTAGGIKVTTFLLLLFVIWAEVRGERDVHAFDRRITDRAARQALTVALLSVAAVVAATVAVVEISRMSTHVVLFEVVSAFATVGLSTGITADLPTPAQLVLVVLMFVGRLGPITLVSALALRERQRLHQNPEGRPLIG</sequence>
<keyword evidence="10" id="KW-1185">Reference proteome</keyword>
<keyword evidence="3" id="KW-1003">Cell membrane</keyword>
<accession>A0ABX8EKQ2</accession>
<evidence type="ECO:0000313" key="9">
    <source>
        <dbReference type="EMBL" id="QVT81104.1"/>
    </source>
</evidence>
<name>A0ABX8EKQ2_9ACTN</name>
<evidence type="ECO:0000256" key="3">
    <source>
        <dbReference type="ARBA" id="ARBA00022475"/>
    </source>
</evidence>
<dbReference type="PANTHER" id="PTHR32024:SF1">
    <property type="entry name" value="KTR SYSTEM POTASSIUM UPTAKE PROTEIN B"/>
    <property type="match status" value="1"/>
</dbReference>
<feature type="transmembrane region" description="Helical" evidence="8">
    <location>
        <begin position="238"/>
        <end position="254"/>
    </location>
</feature>
<evidence type="ECO:0000256" key="6">
    <source>
        <dbReference type="ARBA" id="ARBA00023065"/>
    </source>
</evidence>
<feature type="transmembrane region" description="Helical" evidence="8">
    <location>
        <begin position="199"/>
        <end position="218"/>
    </location>
</feature>
<keyword evidence="2" id="KW-0813">Transport</keyword>
<feature type="transmembrane region" description="Helical" evidence="8">
    <location>
        <begin position="353"/>
        <end position="378"/>
    </location>
</feature>
<evidence type="ECO:0000256" key="7">
    <source>
        <dbReference type="ARBA" id="ARBA00023136"/>
    </source>
</evidence>
<dbReference type="Pfam" id="PF02386">
    <property type="entry name" value="TrkH"/>
    <property type="match status" value="1"/>
</dbReference>
<feature type="transmembrane region" description="Helical" evidence="8">
    <location>
        <begin position="166"/>
        <end position="187"/>
    </location>
</feature>
<evidence type="ECO:0000256" key="4">
    <source>
        <dbReference type="ARBA" id="ARBA00022692"/>
    </source>
</evidence>
<gene>
    <name evidence="9" type="primary">ktrB</name>
    <name evidence="9" type="ORF">ENKNEFLB_03511</name>
</gene>
<dbReference type="Proteomes" id="UP000679307">
    <property type="component" value="Chromosome"/>
</dbReference>
<evidence type="ECO:0000256" key="5">
    <source>
        <dbReference type="ARBA" id="ARBA00022989"/>
    </source>
</evidence>
<feature type="transmembrane region" description="Helical" evidence="8">
    <location>
        <begin position="20"/>
        <end position="39"/>
    </location>
</feature>
<dbReference type="InterPro" id="IPR003445">
    <property type="entry name" value="Cat_transpt"/>
</dbReference>
<evidence type="ECO:0000256" key="2">
    <source>
        <dbReference type="ARBA" id="ARBA00022448"/>
    </source>
</evidence>
<organism evidence="9 10">
    <name type="scientific">Nocardioides aquaticus</name>
    <dbReference type="NCBI Taxonomy" id="160826"/>
    <lineage>
        <taxon>Bacteria</taxon>
        <taxon>Bacillati</taxon>
        <taxon>Actinomycetota</taxon>
        <taxon>Actinomycetes</taxon>
        <taxon>Propionibacteriales</taxon>
        <taxon>Nocardioidaceae</taxon>
        <taxon>Nocardioides</taxon>
    </lineage>
</organism>
<dbReference type="EMBL" id="CP075371">
    <property type="protein sequence ID" value="QVT81104.1"/>
    <property type="molecule type" value="Genomic_DNA"/>
</dbReference>
<evidence type="ECO:0000256" key="1">
    <source>
        <dbReference type="ARBA" id="ARBA00004651"/>
    </source>
</evidence>
<feature type="transmembrane region" description="Helical" evidence="8">
    <location>
        <begin position="51"/>
        <end position="70"/>
    </location>
</feature>
<keyword evidence="6" id="KW-0406">Ion transport</keyword>
<dbReference type="PANTHER" id="PTHR32024">
    <property type="entry name" value="TRK SYSTEM POTASSIUM UPTAKE PROTEIN TRKG-RELATED"/>
    <property type="match status" value="1"/>
</dbReference>
<feature type="transmembrane region" description="Helical" evidence="8">
    <location>
        <begin position="141"/>
        <end position="160"/>
    </location>
</feature>
<keyword evidence="4 8" id="KW-0812">Transmembrane</keyword>
<comment type="subcellular location">
    <subcellularLocation>
        <location evidence="1">Cell membrane</location>
        <topology evidence="1">Multi-pass membrane protein</topology>
    </subcellularLocation>
</comment>
<evidence type="ECO:0000313" key="10">
    <source>
        <dbReference type="Proteomes" id="UP000679307"/>
    </source>
</evidence>
<proteinExistence type="predicted"/>
<keyword evidence="7 8" id="KW-0472">Membrane</keyword>
<feature type="transmembrane region" description="Helical" evidence="8">
    <location>
        <begin position="305"/>
        <end position="333"/>
    </location>
</feature>
<feature type="transmembrane region" description="Helical" evidence="8">
    <location>
        <begin position="411"/>
        <end position="435"/>
    </location>
</feature>